<dbReference type="RefSeq" id="WP_073386392.1">
    <property type="nucleotide sequence ID" value="NZ_FQXK01000009.1"/>
</dbReference>
<evidence type="ECO:0008006" key="3">
    <source>
        <dbReference type="Google" id="ProtNLM"/>
    </source>
</evidence>
<evidence type="ECO:0000313" key="2">
    <source>
        <dbReference type="Proteomes" id="UP000184278"/>
    </source>
</evidence>
<dbReference type="Proteomes" id="UP000184278">
    <property type="component" value="Unassembled WGS sequence"/>
</dbReference>
<dbReference type="OrthoDB" id="3034312at2"/>
<sequence>MKKSKNIGYYYCSLSTFFNIIKNHSVFLSDPLQMNDTDEITWVCKHMPKSDDESLKHVKAESEKASKYIHEHGQNNIFIGSYSKGDDILSQWRGYGNDGRGVSIGFDLPLMCERNARLTLKDVRYRTTLKRSDMLNWASILHSAEEMGRSARHIDNPPTLYACNEAAALASSNDNISDSDPYKPILNRMLPELATYKSACFKEEMEMRLIYKEDVRLERLISRINGDEQKYLDSALYHDFRTVTADYVTEYVILPFKPDEIVSVCTGPKCGWTIEDIQKWLEVFFPNNKIKVTKSKASYR</sequence>
<reference evidence="2" key="1">
    <citation type="submission" date="2016-11" db="EMBL/GenBank/DDBJ databases">
        <authorList>
            <person name="Varghese N."/>
            <person name="Submissions S."/>
        </authorList>
    </citation>
    <scope>NUCLEOTIDE SEQUENCE [LARGE SCALE GENOMIC DNA]</scope>
    <source>
        <strain evidence="2">DSM 3071</strain>
    </source>
</reference>
<proteinExistence type="predicted"/>
<dbReference type="STRING" id="1121131.SAMN02745229_01269"/>
<organism evidence="1 2">
    <name type="scientific">Butyrivibrio fibrisolvens DSM 3071</name>
    <dbReference type="NCBI Taxonomy" id="1121131"/>
    <lineage>
        <taxon>Bacteria</taxon>
        <taxon>Bacillati</taxon>
        <taxon>Bacillota</taxon>
        <taxon>Clostridia</taxon>
        <taxon>Lachnospirales</taxon>
        <taxon>Lachnospiraceae</taxon>
        <taxon>Butyrivibrio</taxon>
    </lineage>
</organism>
<keyword evidence="2" id="KW-1185">Reference proteome</keyword>
<dbReference type="Pfam" id="PF11185">
    <property type="entry name" value="DUF2971"/>
    <property type="match status" value="1"/>
</dbReference>
<accession>A0A1M5X3L9</accession>
<name>A0A1M5X3L9_BUTFI</name>
<dbReference type="InterPro" id="IPR021352">
    <property type="entry name" value="DUF2971"/>
</dbReference>
<protein>
    <recommendedName>
        <fullName evidence="3">DUF2971 domain-containing protein</fullName>
    </recommendedName>
</protein>
<gene>
    <name evidence="1" type="ORF">SAMN02745229_01269</name>
</gene>
<dbReference type="EMBL" id="FQXK01000009">
    <property type="protein sequence ID" value="SHH94420.1"/>
    <property type="molecule type" value="Genomic_DNA"/>
</dbReference>
<dbReference type="GeneID" id="89510348"/>
<dbReference type="AlphaFoldDB" id="A0A1M5X3L9"/>
<evidence type="ECO:0000313" key="1">
    <source>
        <dbReference type="EMBL" id="SHH94420.1"/>
    </source>
</evidence>